<feature type="compositionally biased region" description="Low complexity" evidence="2">
    <location>
        <begin position="275"/>
        <end position="295"/>
    </location>
</feature>
<keyword evidence="1" id="KW-0479">Metal-binding</keyword>
<feature type="domain" description="C3H1-type" evidence="3">
    <location>
        <begin position="25"/>
        <end position="53"/>
    </location>
</feature>
<evidence type="ECO:0000313" key="4">
    <source>
        <dbReference type="EMBL" id="KXH40161.1"/>
    </source>
</evidence>
<feature type="region of interest" description="Disordered" evidence="2">
    <location>
        <begin position="1"/>
        <end position="24"/>
    </location>
</feature>
<keyword evidence="1" id="KW-0862">Zinc</keyword>
<dbReference type="AlphaFoldDB" id="A0A135SWD5"/>
<keyword evidence="5" id="KW-1185">Reference proteome</keyword>
<feature type="zinc finger region" description="C3H1-type" evidence="1">
    <location>
        <begin position="25"/>
        <end position="53"/>
    </location>
</feature>
<evidence type="ECO:0000256" key="1">
    <source>
        <dbReference type="PROSITE-ProRule" id="PRU00723"/>
    </source>
</evidence>
<dbReference type="Proteomes" id="UP000070121">
    <property type="component" value="Unassembled WGS sequence"/>
</dbReference>
<proteinExistence type="predicted"/>
<evidence type="ECO:0000313" key="5">
    <source>
        <dbReference type="Proteomes" id="UP000070121"/>
    </source>
</evidence>
<feature type="compositionally biased region" description="Basic residues" evidence="2">
    <location>
        <begin position="529"/>
        <end position="538"/>
    </location>
</feature>
<evidence type="ECO:0000259" key="3">
    <source>
        <dbReference type="PROSITE" id="PS50103"/>
    </source>
</evidence>
<gene>
    <name evidence="4" type="ORF">CSAL01_09635</name>
</gene>
<comment type="caution">
    <text evidence="4">The sequence shown here is derived from an EMBL/GenBank/DDBJ whole genome shotgun (WGS) entry which is preliminary data.</text>
</comment>
<feature type="compositionally biased region" description="Acidic residues" evidence="2">
    <location>
        <begin position="439"/>
        <end position="453"/>
    </location>
</feature>
<dbReference type="InterPro" id="IPR000571">
    <property type="entry name" value="Znf_CCCH"/>
</dbReference>
<feature type="compositionally biased region" description="Gly residues" evidence="2">
    <location>
        <begin position="342"/>
        <end position="359"/>
    </location>
</feature>
<evidence type="ECO:0000256" key="2">
    <source>
        <dbReference type="SAM" id="MobiDB-lite"/>
    </source>
</evidence>
<organism evidence="4 5">
    <name type="scientific">Colletotrichum salicis</name>
    <dbReference type="NCBI Taxonomy" id="1209931"/>
    <lineage>
        <taxon>Eukaryota</taxon>
        <taxon>Fungi</taxon>
        <taxon>Dikarya</taxon>
        <taxon>Ascomycota</taxon>
        <taxon>Pezizomycotina</taxon>
        <taxon>Sordariomycetes</taxon>
        <taxon>Hypocreomycetidae</taxon>
        <taxon>Glomerellales</taxon>
        <taxon>Glomerellaceae</taxon>
        <taxon>Colletotrichum</taxon>
        <taxon>Colletotrichum acutatum species complex</taxon>
    </lineage>
</organism>
<sequence>MDRDNHDKASSSKKQKKICQSRMPKARRDTCRHFLDARCNYGRDACNFPHREDELPAHLVEAAHRLEEEIQARARRTPVFYNNNNNGNITYHHGDYVSHGDYANSSSNGAYNQAAPSRYMGYYTQTPLPNTSARPSLEGPNQQAIAYHTAQIANPMLNTLGPVNFDGTRGQHSSYYSPPPAYVPAQPVPLPAYAPPGPYGPQHIVHRQGYAGPSLPGPPPYYPAGANWGPPLFHHHHPHLPPPGFAPYWDPSPAAPPGFESGQGYGLPLPPLPANPEHWPADAAAAASPKQALVPNTAPASVTDSKEDHSTTRCWHGRNCKKPGCHYLHDGNVNPSSNGNGNDNGNGEGSSSGGGGGGANKPLDNYIQDAIDNGPENGGIDLGDGNDDSASWAGDVARPPSPSEQSSEEATPQSSPRQLPASVAGDVTPPTLEHTSEEHSEEEADAELSTIEEDTSKAHSEEEHSEDEEGELCTMEQQTPETPSKEENSQEEVDIPAPVEETHEEETPAQPPARRGPLVVDGRSGWGLRKVKGKQRAV</sequence>
<feature type="compositionally biased region" description="Basic and acidic residues" evidence="2">
    <location>
        <begin position="1"/>
        <end position="10"/>
    </location>
</feature>
<protein>
    <recommendedName>
        <fullName evidence="3">C3H1-type domain-containing protein</fullName>
    </recommendedName>
</protein>
<dbReference type="GO" id="GO:0008270">
    <property type="term" value="F:zinc ion binding"/>
    <property type="evidence" value="ECO:0007669"/>
    <property type="project" value="UniProtKB-KW"/>
</dbReference>
<accession>A0A135SWD5</accession>
<dbReference type="EMBL" id="JFFI01002198">
    <property type="protein sequence ID" value="KXH40161.1"/>
    <property type="molecule type" value="Genomic_DNA"/>
</dbReference>
<dbReference type="OrthoDB" id="4851504at2759"/>
<feature type="region of interest" description="Disordered" evidence="2">
    <location>
        <begin position="331"/>
        <end position="538"/>
    </location>
</feature>
<feature type="compositionally biased region" description="Low complexity" evidence="2">
    <location>
        <begin position="403"/>
        <end position="416"/>
    </location>
</feature>
<name>A0A135SWD5_9PEZI</name>
<feature type="compositionally biased region" description="Low complexity" evidence="2">
    <location>
        <begin position="331"/>
        <end position="341"/>
    </location>
</feature>
<reference evidence="4 5" key="1">
    <citation type="submission" date="2014-02" db="EMBL/GenBank/DDBJ databases">
        <title>The genome sequence of Colletotrichum salicis CBS 607.94.</title>
        <authorList>
            <person name="Baroncelli R."/>
            <person name="Thon M.R."/>
        </authorList>
    </citation>
    <scope>NUCLEOTIDE SEQUENCE [LARGE SCALE GENOMIC DNA]</scope>
    <source>
        <strain evidence="4 5">CBS 607.94</strain>
    </source>
</reference>
<feature type="region of interest" description="Disordered" evidence="2">
    <location>
        <begin position="251"/>
        <end position="316"/>
    </location>
</feature>
<keyword evidence="1" id="KW-0863">Zinc-finger</keyword>
<dbReference type="PROSITE" id="PS50103">
    <property type="entry name" value="ZF_C3H1"/>
    <property type="match status" value="1"/>
</dbReference>